<evidence type="ECO:0000256" key="8">
    <source>
        <dbReference type="ARBA" id="ARBA00023163"/>
    </source>
</evidence>
<keyword evidence="14" id="KW-1185">Reference proteome</keyword>
<dbReference type="SUPFAM" id="SSF57716">
    <property type="entry name" value="Glucocorticoid receptor-like (DNA-binding domain)"/>
    <property type="match status" value="1"/>
</dbReference>
<dbReference type="InterPro" id="IPR013088">
    <property type="entry name" value="Znf_NHR/GATA"/>
</dbReference>
<accession>A0A090MZV7</accession>
<dbReference type="Pfam" id="PF00104">
    <property type="entry name" value="Hormone_recep"/>
    <property type="match status" value="1"/>
</dbReference>
<sequence>MILSQVKKNKNENEKWITIPKICVICGRNTSCYHYDVISCNGCKTFFRRSILANKDYVCKFNTNCINENRLNCKKCRFEKCLSCGMNPMAIQFPNNMTEGQIFDLLKKYNEDKKSHINNDIVKDDYSACSYLNFDNYKISEVQTIISKCLQNLTYIEYKFKLLRESEYNGFELFKYDLDNYLKQYSKLSDAEKYLIPTDWPKPMMEPIEKHILELSKDDVHFRKKRMINHKPWFILDEYLIVDYIKTLDFFSKIPHYDQKAIVKMIGPALCLAGFAYYSFVKNKKSVYFPDGLEPLKIHKKSYPLEEEVFRKSVEPFFRVKLKNEEFCLLKTIVICSCLINGISEYTKNLLEYNKTFYSNVLINYLQNELGTIEGVKRYMEIVMFVETIVRYGEKLKELSLLIDMAHTRIENVRRKKPKKLFISN</sequence>
<dbReference type="SUPFAM" id="SSF48508">
    <property type="entry name" value="Nuclear receptor ligand-binding domain"/>
    <property type="match status" value="1"/>
</dbReference>
<reference evidence="15" key="3">
    <citation type="submission" date="2020-12" db="UniProtKB">
        <authorList>
            <consortium name="WormBaseParasite"/>
        </authorList>
    </citation>
    <scope>IDENTIFICATION</scope>
</reference>
<dbReference type="PROSITE" id="PS51030">
    <property type="entry name" value="NUCLEAR_REC_DBD_2"/>
    <property type="match status" value="1"/>
</dbReference>
<dbReference type="RefSeq" id="XP_024508804.1">
    <property type="nucleotide sequence ID" value="XM_024643100.1"/>
</dbReference>
<protein>
    <submittedName>
        <fullName evidence="13 15">Transcription factor HNF-4 homolog</fullName>
    </submittedName>
</protein>
<dbReference type="SMART" id="SM00399">
    <property type="entry name" value="ZnF_C4"/>
    <property type="match status" value="1"/>
</dbReference>
<evidence type="ECO:0000256" key="2">
    <source>
        <dbReference type="ARBA" id="ARBA00005993"/>
    </source>
</evidence>
<proteinExistence type="inferred from homology"/>
<dbReference type="GO" id="GO:0000978">
    <property type="term" value="F:RNA polymerase II cis-regulatory region sequence-specific DNA binding"/>
    <property type="evidence" value="ECO:0007669"/>
    <property type="project" value="InterPro"/>
</dbReference>
<dbReference type="GO" id="GO:0005634">
    <property type="term" value="C:nucleus"/>
    <property type="evidence" value="ECO:0007669"/>
    <property type="project" value="UniProtKB-SubCell"/>
</dbReference>
<dbReference type="FunFam" id="3.30.50.10:FF:000030">
    <property type="entry name" value="Nuclear Hormone Receptor family"/>
    <property type="match status" value="1"/>
</dbReference>
<dbReference type="WormBase" id="SRAE_2000425300">
    <property type="protein sequence ID" value="SRP10729"/>
    <property type="gene ID" value="WBGene00264482"/>
</dbReference>
<dbReference type="WBParaSite" id="SRAE_2000425300.1">
    <property type="protein sequence ID" value="SRAE_2000425300.1"/>
    <property type="gene ID" value="WBGene00264482"/>
</dbReference>
<dbReference type="InterPro" id="IPR000536">
    <property type="entry name" value="Nucl_hrmn_rcpt_lig-bd"/>
</dbReference>
<feature type="domain" description="Nuclear receptor" evidence="11">
    <location>
        <begin position="20"/>
        <end position="93"/>
    </location>
</feature>
<evidence type="ECO:0000313" key="14">
    <source>
        <dbReference type="Proteomes" id="UP000035682"/>
    </source>
</evidence>
<keyword evidence="10" id="KW-0539">Nucleus</keyword>
<comment type="similarity">
    <text evidence="2">Belongs to the nuclear hormone receptor family.</text>
</comment>
<dbReference type="PANTHER" id="PTHR24083">
    <property type="entry name" value="NUCLEAR HORMONE RECEPTOR"/>
    <property type="match status" value="1"/>
</dbReference>
<dbReference type="InterPro" id="IPR035500">
    <property type="entry name" value="NHR-like_dom_sf"/>
</dbReference>
<evidence type="ECO:0000256" key="9">
    <source>
        <dbReference type="ARBA" id="ARBA00023170"/>
    </source>
</evidence>
<evidence type="ECO:0000256" key="7">
    <source>
        <dbReference type="ARBA" id="ARBA00023125"/>
    </source>
</evidence>
<reference evidence="14" key="2">
    <citation type="submission" date="2014-09" db="EMBL/GenBank/DDBJ databases">
        <authorList>
            <person name="Martin A.A."/>
        </authorList>
    </citation>
    <scope>NUCLEOTIDE SEQUENCE</scope>
    <source>
        <strain evidence="14">ED321</strain>
    </source>
</reference>
<reference evidence="13" key="1">
    <citation type="submission" date="2014-09" db="EMBL/GenBank/DDBJ databases">
        <authorList>
            <person name="Aslett A.Martin."/>
        </authorList>
    </citation>
    <scope>NUCLEOTIDE SEQUENCE</scope>
    <source>
        <strain evidence="13">ED321 Heterogonic</strain>
    </source>
</reference>
<dbReference type="OrthoDB" id="9984314at2759"/>
<organism evidence="13">
    <name type="scientific">Strongyloides ratti</name>
    <name type="common">Parasitic roundworm</name>
    <dbReference type="NCBI Taxonomy" id="34506"/>
    <lineage>
        <taxon>Eukaryota</taxon>
        <taxon>Metazoa</taxon>
        <taxon>Ecdysozoa</taxon>
        <taxon>Nematoda</taxon>
        <taxon>Chromadorea</taxon>
        <taxon>Rhabditida</taxon>
        <taxon>Tylenchina</taxon>
        <taxon>Panagrolaimomorpha</taxon>
        <taxon>Strongyloidoidea</taxon>
        <taxon>Strongyloididae</taxon>
        <taxon>Strongyloides</taxon>
    </lineage>
</organism>
<dbReference type="Pfam" id="PF00105">
    <property type="entry name" value="zf-C4"/>
    <property type="match status" value="1"/>
</dbReference>
<dbReference type="AlphaFoldDB" id="A0A090MZV7"/>
<evidence type="ECO:0000256" key="3">
    <source>
        <dbReference type="ARBA" id="ARBA00022723"/>
    </source>
</evidence>
<evidence type="ECO:0000313" key="13">
    <source>
        <dbReference type="EMBL" id="CEF69605.1"/>
    </source>
</evidence>
<dbReference type="GeneID" id="36381975"/>
<dbReference type="STRING" id="34506.A0A090MZV7"/>
<dbReference type="GO" id="GO:0008270">
    <property type="term" value="F:zinc ion binding"/>
    <property type="evidence" value="ECO:0007669"/>
    <property type="project" value="UniProtKB-KW"/>
</dbReference>
<keyword evidence="7" id="KW-0238">DNA-binding</keyword>
<dbReference type="CTD" id="36381975"/>
<keyword evidence="6" id="KW-0805">Transcription regulation</keyword>
<dbReference type="Proteomes" id="UP000035682">
    <property type="component" value="Unplaced"/>
</dbReference>
<dbReference type="InterPro" id="IPR050274">
    <property type="entry name" value="Nuclear_hormone_rcpt_NR2"/>
</dbReference>
<evidence type="ECO:0000259" key="11">
    <source>
        <dbReference type="PROSITE" id="PS51030"/>
    </source>
</evidence>
<dbReference type="EMBL" id="LN609529">
    <property type="protein sequence ID" value="CEF69605.1"/>
    <property type="molecule type" value="Genomic_DNA"/>
</dbReference>
<evidence type="ECO:0000313" key="16">
    <source>
        <dbReference type="WormBase" id="SRAE_2000425300"/>
    </source>
</evidence>
<dbReference type="Gene3D" id="3.30.50.10">
    <property type="entry name" value="Erythroid Transcription Factor GATA-1, subunit A"/>
    <property type="match status" value="1"/>
</dbReference>
<evidence type="ECO:0000256" key="1">
    <source>
        <dbReference type="ARBA" id="ARBA00004123"/>
    </source>
</evidence>
<evidence type="ECO:0000313" key="15">
    <source>
        <dbReference type="WBParaSite" id="SRAE_2000425300.1"/>
    </source>
</evidence>
<keyword evidence="8" id="KW-0804">Transcription</keyword>
<keyword evidence="4" id="KW-0863">Zinc-finger</keyword>
<dbReference type="CDD" id="cd06960">
    <property type="entry name" value="NR_DBD_HNF4A"/>
    <property type="match status" value="1"/>
</dbReference>
<name>A0A090MZV7_STRRB</name>
<dbReference type="SMART" id="SM00430">
    <property type="entry name" value="HOLI"/>
    <property type="match status" value="1"/>
</dbReference>
<evidence type="ECO:0000256" key="6">
    <source>
        <dbReference type="ARBA" id="ARBA00023015"/>
    </source>
</evidence>
<evidence type="ECO:0000259" key="12">
    <source>
        <dbReference type="PROSITE" id="PS51843"/>
    </source>
</evidence>
<dbReference type="OMA" id="NTNCINE"/>
<dbReference type="PRINTS" id="PR00047">
    <property type="entry name" value="STROIDFINGER"/>
</dbReference>
<dbReference type="Gene3D" id="1.10.565.10">
    <property type="entry name" value="Retinoid X Receptor"/>
    <property type="match status" value="1"/>
</dbReference>
<keyword evidence="3" id="KW-0479">Metal-binding</keyword>
<evidence type="ECO:0000256" key="4">
    <source>
        <dbReference type="ARBA" id="ARBA00022771"/>
    </source>
</evidence>
<evidence type="ECO:0000256" key="5">
    <source>
        <dbReference type="ARBA" id="ARBA00022833"/>
    </source>
</evidence>
<evidence type="ECO:0000256" key="10">
    <source>
        <dbReference type="ARBA" id="ARBA00023242"/>
    </source>
</evidence>
<comment type="subcellular location">
    <subcellularLocation>
        <location evidence="1">Nucleus</location>
    </subcellularLocation>
</comment>
<dbReference type="InterPro" id="IPR049636">
    <property type="entry name" value="HNF4-like_DBD"/>
</dbReference>
<dbReference type="PROSITE" id="PS51843">
    <property type="entry name" value="NR_LBD"/>
    <property type="match status" value="1"/>
</dbReference>
<dbReference type="GO" id="GO:0003700">
    <property type="term" value="F:DNA-binding transcription factor activity"/>
    <property type="evidence" value="ECO:0007669"/>
    <property type="project" value="InterPro"/>
</dbReference>
<feature type="domain" description="NR LBD" evidence="12">
    <location>
        <begin position="199"/>
        <end position="425"/>
    </location>
</feature>
<keyword evidence="9" id="KW-0675">Receptor</keyword>
<dbReference type="InterPro" id="IPR001628">
    <property type="entry name" value="Znf_hrmn_rcpt"/>
</dbReference>
<gene>
    <name evidence="13 15 16" type="ORF">SRAE_2000425300</name>
</gene>
<keyword evidence="5" id="KW-0862">Zinc</keyword>